<name>A0A916NMQ7_9BACL</name>
<gene>
    <name evidence="1" type="ORF">PAESOLCIP111_00994</name>
</gene>
<comment type="caution">
    <text evidence="1">The sequence shown here is derived from an EMBL/GenBank/DDBJ whole genome shotgun (WGS) entry which is preliminary data.</text>
</comment>
<dbReference type="Proteomes" id="UP000693672">
    <property type="component" value="Unassembled WGS sequence"/>
</dbReference>
<dbReference type="EMBL" id="CAJVAS010000003">
    <property type="protein sequence ID" value="CAG7607773.1"/>
    <property type="molecule type" value="Genomic_DNA"/>
</dbReference>
<evidence type="ECO:0000313" key="2">
    <source>
        <dbReference type="Proteomes" id="UP000693672"/>
    </source>
</evidence>
<dbReference type="RefSeq" id="WP_218090820.1">
    <property type="nucleotide sequence ID" value="NZ_CAJVAS010000003.1"/>
</dbReference>
<dbReference type="InterPro" id="IPR050490">
    <property type="entry name" value="Bact_solute-bd_prot1"/>
</dbReference>
<dbReference type="PANTHER" id="PTHR43649:SF12">
    <property type="entry name" value="DIACETYLCHITOBIOSE BINDING PROTEIN DASA"/>
    <property type="match status" value="1"/>
</dbReference>
<evidence type="ECO:0008006" key="3">
    <source>
        <dbReference type="Google" id="ProtNLM"/>
    </source>
</evidence>
<reference evidence="1" key="1">
    <citation type="submission" date="2021-06" db="EMBL/GenBank/DDBJ databases">
        <authorList>
            <person name="Criscuolo A."/>
        </authorList>
    </citation>
    <scope>NUCLEOTIDE SEQUENCE</scope>
    <source>
        <strain evidence="1">CIP111600</strain>
    </source>
</reference>
<dbReference type="InterPro" id="IPR006059">
    <property type="entry name" value="SBP"/>
</dbReference>
<dbReference type="PANTHER" id="PTHR43649">
    <property type="entry name" value="ARABINOSE-BINDING PROTEIN-RELATED"/>
    <property type="match status" value="1"/>
</dbReference>
<dbReference type="Pfam" id="PF01547">
    <property type="entry name" value="SBP_bac_1"/>
    <property type="match status" value="1"/>
</dbReference>
<protein>
    <recommendedName>
        <fullName evidence="3">Extracellular solute-binding protein</fullName>
    </recommendedName>
</protein>
<accession>A0A916NMQ7</accession>
<sequence length="436" mass="49016">MKTRTMFHASSALILALTVVTGCSSGKPSSDREGEAQIDSIGQEPITLTVFQEFTGITDEEFNRFIAEPVKKKFPQVTMQLVRSSQGKTIENMVSSGEFPDLIYASSFDTIRYTGLSLLADLNANFKKYNFDLGKFEQSAINEVKLYADNGQFYMMPLFMNFASLYYNKDIFDKFAVPYPKDGMTWEEVLELSRKITRSDNGQDYYALGFNGAPRLAVSFLLPVVDAKTNKALFTNSGTNSWKRFFELMKAFNDIPGNKLAGFAEFGKNRNVAMLASYGARLGEFEDLHKKGTPLNWDMVTFPGRQEEPLVVETEVHGLMVTTASKHQDEAFKVAAWLTQKEMQLEMAKYGKLTALKDPDVKQAFGANLETLKGKNVQAIFKNKYGKNPPRAKYYDVAVPHMVQAIQDVYKGNTDINTALRDAEEKANKAIQDQIK</sequence>
<keyword evidence="2" id="KW-1185">Reference proteome</keyword>
<organism evidence="1 2">
    <name type="scientific">Paenibacillus solanacearum</name>
    <dbReference type="NCBI Taxonomy" id="2048548"/>
    <lineage>
        <taxon>Bacteria</taxon>
        <taxon>Bacillati</taxon>
        <taxon>Bacillota</taxon>
        <taxon>Bacilli</taxon>
        <taxon>Bacillales</taxon>
        <taxon>Paenibacillaceae</taxon>
        <taxon>Paenibacillus</taxon>
    </lineage>
</organism>
<dbReference type="PROSITE" id="PS51257">
    <property type="entry name" value="PROKAR_LIPOPROTEIN"/>
    <property type="match status" value="1"/>
</dbReference>
<evidence type="ECO:0000313" key="1">
    <source>
        <dbReference type="EMBL" id="CAG7607773.1"/>
    </source>
</evidence>
<dbReference type="AlphaFoldDB" id="A0A916NMQ7"/>
<proteinExistence type="predicted"/>